<keyword evidence="3" id="KW-0813">Transport</keyword>
<feature type="transmembrane region" description="Helical" evidence="13">
    <location>
        <begin position="69"/>
        <end position="91"/>
    </location>
</feature>
<dbReference type="GO" id="GO:0005886">
    <property type="term" value="C:plasma membrane"/>
    <property type="evidence" value="ECO:0007669"/>
    <property type="project" value="UniProtKB-SubCell"/>
</dbReference>
<evidence type="ECO:0000313" key="16">
    <source>
        <dbReference type="Proteomes" id="UP000025229"/>
    </source>
</evidence>
<reference evidence="14 16" key="1">
    <citation type="submission" date="2014-03" db="EMBL/GenBank/DDBJ databases">
        <title>Complete genome sequence of the Radio-Resistant Rubrobacter radiotolerans RSPS-4.</title>
        <authorList>
            <person name="Egas C.C."/>
            <person name="Barroso C.C."/>
            <person name="Froufe H.J.C."/>
            <person name="Pacheco J.J."/>
            <person name="Albuquerque L.L."/>
            <person name="da Costa M.M.S."/>
        </authorList>
    </citation>
    <scope>NUCLEOTIDE SEQUENCE [LARGE SCALE GENOMIC DNA]</scope>
    <source>
        <strain evidence="14 16">RSPS-4</strain>
    </source>
</reference>
<dbReference type="PANTHER" id="PTHR32024:SF2">
    <property type="entry name" value="TRK SYSTEM POTASSIUM UPTAKE PROTEIN TRKG-RELATED"/>
    <property type="match status" value="1"/>
</dbReference>
<feature type="transmembrane region" description="Helical" evidence="13">
    <location>
        <begin position="394"/>
        <end position="418"/>
    </location>
</feature>
<dbReference type="EMBL" id="JAWXXX010000001">
    <property type="protein sequence ID" value="MDX5893939.1"/>
    <property type="molecule type" value="Genomic_DNA"/>
</dbReference>
<feature type="transmembrane region" description="Helical" evidence="13">
    <location>
        <begin position="182"/>
        <end position="206"/>
    </location>
</feature>
<evidence type="ECO:0000313" key="15">
    <source>
        <dbReference type="EMBL" id="MDX5893939.1"/>
    </source>
</evidence>
<dbReference type="EMBL" id="CP007514">
    <property type="protein sequence ID" value="AHY46531.1"/>
    <property type="molecule type" value="Genomic_DNA"/>
</dbReference>
<keyword evidence="16" id="KW-1185">Reference proteome</keyword>
<dbReference type="AlphaFoldDB" id="A0A023X2V4"/>
<name>A0A023X2V4_RUBRA</name>
<dbReference type="RefSeq" id="WP_038681428.1">
    <property type="nucleotide sequence ID" value="NZ_CP007514.1"/>
</dbReference>
<proteinExistence type="inferred from homology"/>
<keyword evidence="10" id="KW-0406">Ion transport</keyword>
<dbReference type="Proteomes" id="UP000025229">
    <property type="component" value="Chromosome"/>
</dbReference>
<dbReference type="InterPro" id="IPR004772">
    <property type="entry name" value="TrkH"/>
</dbReference>
<evidence type="ECO:0000256" key="13">
    <source>
        <dbReference type="SAM" id="Phobius"/>
    </source>
</evidence>
<dbReference type="InterPro" id="IPR003445">
    <property type="entry name" value="Cat_transpt"/>
</dbReference>
<evidence type="ECO:0000256" key="5">
    <source>
        <dbReference type="ARBA" id="ARBA00022519"/>
    </source>
</evidence>
<dbReference type="KEGG" id="rrd:RradSPS_1248"/>
<evidence type="ECO:0000256" key="12">
    <source>
        <dbReference type="PIRSR" id="PIRSR006247-1"/>
    </source>
</evidence>
<keyword evidence="6" id="KW-0633">Potassium transport</keyword>
<evidence type="ECO:0000256" key="2">
    <source>
        <dbReference type="ARBA" id="ARBA00009137"/>
    </source>
</evidence>
<protein>
    <submittedName>
        <fullName evidence="14">Trk-type K+ transport systems membrane component</fullName>
    </submittedName>
    <submittedName>
        <fullName evidence="15">TrkH family potassium uptake protein</fullName>
    </submittedName>
</protein>
<feature type="binding site" evidence="12">
    <location>
        <position position="316"/>
    </location>
    <ligand>
        <name>K(+)</name>
        <dbReference type="ChEBI" id="CHEBI:29103"/>
    </ligand>
</feature>
<evidence type="ECO:0000256" key="7">
    <source>
        <dbReference type="ARBA" id="ARBA00022692"/>
    </source>
</evidence>
<evidence type="ECO:0000256" key="11">
    <source>
        <dbReference type="ARBA" id="ARBA00023136"/>
    </source>
</evidence>
<gene>
    <name evidence="14" type="ORF">RradSPS_1248</name>
    <name evidence="15" type="ORF">SIL72_07820</name>
</gene>
<comment type="similarity">
    <text evidence="2">Belongs to the TrkH potassium transport family.</text>
</comment>
<feature type="binding site" evidence="12">
    <location>
        <position position="111"/>
    </location>
    <ligand>
        <name>K(+)</name>
        <dbReference type="ChEBI" id="CHEBI:29103"/>
    </ligand>
</feature>
<accession>A0A023X2V4</accession>
<keyword evidence="8 12" id="KW-0630">Potassium</keyword>
<keyword evidence="11 13" id="KW-0472">Membrane</keyword>
<reference evidence="15" key="2">
    <citation type="submission" date="2023-11" db="EMBL/GenBank/DDBJ databases">
        <title>MicrobeMod: A computational toolkit for identifying prokaryotic methylation and restriction-modification with nanopore sequencing.</title>
        <authorList>
            <person name="Crits-Christoph A."/>
            <person name="Kang S.C."/>
            <person name="Lee H."/>
            <person name="Ostrov N."/>
        </authorList>
    </citation>
    <scope>NUCLEOTIDE SEQUENCE</scope>
    <source>
        <strain evidence="15">ATCC 51242</strain>
    </source>
</reference>
<dbReference type="GO" id="GO:0015379">
    <property type="term" value="F:potassium:chloride symporter activity"/>
    <property type="evidence" value="ECO:0007669"/>
    <property type="project" value="InterPro"/>
</dbReference>
<feature type="transmembrane region" description="Helical" evidence="13">
    <location>
        <begin position="271"/>
        <end position="290"/>
    </location>
</feature>
<dbReference type="GO" id="GO:0046872">
    <property type="term" value="F:metal ion binding"/>
    <property type="evidence" value="ECO:0007669"/>
    <property type="project" value="UniProtKB-KW"/>
</dbReference>
<evidence type="ECO:0000256" key="6">
    <source>
        <dbReference type="ARBA" id="ARBA00022538"/>
    </source>
</evidence>
<feature type="transmembrane region" description="Helical" evidence="13">
    <location>
        <begin position="238"/>
        <end position="259"/>
    </location>
</feature>
<organism evidence="14 16">
    <name type="scientific">Rubrobacter radiotolerans</name>
    <name type="common">Arthrobacter radiotolerans</name>
    <dbReference type="NCBI Taxonomy" id="42256"/>
    <lineage>
        <taxon>Bacteria</taxon>
        <taxon>Bacillati</taxon>
        <taxon>Actinomycetota</taxon>
        <taxon>Rubrobacteria</taxon>
        <taxon>Rubrobacterales</taxon>
        <taxon>Rubrobacteraceae</taxon>
        <taxon>Rubrobacter</taxon>
    </lineage>
</organism>
<keyword evidence="4" id="KW-1003">Cell membrane</keyword>
<dbReference type="STRING" id="42256.RradSPS_1248"/>
<evidence type="ECO:0000256" key="9">
    <source>
        <dbReference type="ARBA" id="ARBA00022989"/>
    </source>
</evidence>
<dbReference type="PATRIC" id="fig|42256.3.peg.1264"/>
<keyword evidence="5" id="KW-0997">Cell inner membrane</keyword>
<evidence type="ECO:0000256" key="3">
    <source>
        <dbReference type="ARBA" id="ARBA00022448"/>
    </source>
</evidence>
<feature type="transmembrane region" description="Helical" evidence="13">
    <location>
        <begin position="7"/>
        <end position="30"/>
    </location>
</feature>
<dbReference type="Proteomes" id="UP001281130">
    <property type="component" value="Unassembled WGS sequence"/>
</dbReference>
<comment type="subcellular location">
    <subcellularLocation>
        <location evidence="1">Cell inner membrane</location>
        <topology evidence="1">Multi-pass membrane protein</topology>
    </subcellularLocation>
</comment>
<evidence type="ECO:0000256" key="4">
    <source>
        <dbReference type="ARBA" id="ARBA00022475"/>
    </source>
</evidence>
<dbReference type="HOGENOM" id="CLU_030708_0_2_11"/>
<evidence type="ECO:0000256" key="1">
    <source>
        <dbReference type="ARBA" id="ARBA00004429"/>
    </source>
</evidence>
<dbReference type="eggNOG" id="COG0168">
    <property type="taxonomic scope" value="Bacteria"/>
</dbReference>
<keyword evidence="12" id="KW-0479">Metal-binding</keyword>
<keyword evidence="7 13" id="KW-0812">Transmembrane</keyword>
<evidence type="ECO:0000256" key="8">
    <source>
        <dbReference type="ARBA" id="ARBA00022958"/>
    </source>
</evidence>
<feature type="binding site" evidence="12">
    <location>
        <position position="219"/>
    </location>
    <ligand>
        <name>K(+)</name>
        <dbReference type="ChEBI" id="CHEBI:29103"/>
    </ligand>
</feature>
<dbReference type="PANTHER" id="PTHR32024">
    <property type="entry name" value="TRK SYSTEM POTASSIUM UPTAKE PROTEIN TRKG-RELATED"/>
    <property type="match status" value="1"/>
</dbReference>
<sequence>MHPRVIANALGVVLAAVGATMIVPTAYALLYGDGNFLPFLLPMLAGVTGGAALFYSTRSSEQSYVSIRDVFLIVVSGWFLVGTLGAVPFVVSGALGPVNAFFDSMAGFTTTGASTISTPEGLDPSLLLWRSMSQWAGGIGIIVLFVAIAPIVGFGATQLYAAEMPNPTQERLTPRIQDTAKVLTYIYLSLTAGIALALLLAGMGAFDAVNHALTTVSTGGYSTRSDSVAAFDSAAIEYVIVFGMIFSGTNFGFYFLAIQGRLRRALRSPELLAYLGIISVATLLLTLSLFRDGAAGSLSESFRAALFQSASLSTGTAFTTESWDAWDPFAQSILMLLMAIGGCAGSTSGGIKVVRAVVLTKNALQDALRLLHPRAVTPLKLGERIIPERLRQGVLGFVFIYLATLALGTVIIAAHGVAVGDAFGSVFACINITGTSLGSAGDPAFYASLPPSAKLVLTFCMLMGRLELLTVLVVLTPAFWRR</sequence>
<dbReference type="OrthoDB" id="9810952at2"/>
<feature type="binding site" evidence="12">
    <location>
        <position position="110"/>
    </location>
    <ligand>
        <name>K(+)</name>
        <dbReference type="ChEBI" id="CHEBI:29103"/>
    </ligand>
</feature>
<dbReference type="Pfam" id="PF02386">
    <property type="entry name" value="TrkH"/>
    <property type="match status" value="1"/>
</dbReference>
<keyword evidence="9 13" id="KW-1133">Transmembrane helix</keyword>
<feature type="transmembrane region" description="Helical" evidence="13">
    <location>
        <begin position="36"/>
        <end position="57"/>
    </location>
</feature>
<feature type="transmembrane region" description="Helical" evidence="13">
    <location>
        <begin position="329"/>
        <end position="351"/>
    </location>
</feature>
<evidence type="ECO:0000256" key="10">
    <source>
        <dbReference type="ARBA" id="ARBA00023065"/>
    </source>
</evidence>
<feature type="transmembrane region" description="Helical" evidence="13">
    <location>
        <begin position="455"/>
        <end position="480"/>
    </location>
</feature>
<evidence type="ECO:0000313" key="14">
    <source>
        <dbReference type="EMBL" id="AHY46531.1"/>
    </source>
</evidence>
<dbReference type="PIRSF" id="PIRSF006247">
    <property type="entry name" value="TrkH"/>
    <property type="match status" value="1"/>
</dbReference>
<feature type="transmembrane region" description="Helical" evidence="13">
    <location>
        <begin position="135"/>
        <end position="161"/>
    </location>
</feature>